<gene>
    <name evidence="1" type="ORF">Salat_1459700</name>
</gene>
<organism evidence="1 2">
    <name type="scientific">Sesamum alatum</name>
    <dbReference type="NCBI Taxonomy" id="300844"/>
    <lineage>
        <taxon>Eukaryota</taxon>
        <taxon>Viridiplantae</taxon>
        <taxon>Streptophyta</taxon>
        <taxon>Embryophyta</taxon>
        <taxon>Tracheophyta</taxon>
        <taxon>Spermatophyta</taxon>
        <taxon>Magnoliopsida</taxon>
        <taxon>eudicotyledons</taxon>
        <taxon>Gunneridae</taxon>
        <taxon>Pentapetalae</taxon>
        <taxon>asterids</taxon>
        <taxon>lamiids</taxon>
        <taxon>Lamiales</taxon>
        <taxon>Pedaliaceae</taxon>
        <taxon>Sesamum</taxon>
    </lineage>
</organism>
<reference evidence="1" key="1">
    <citation type="submission" date="2020-06" db="EMBL/GenBank/DDBJ databases">
        <authorList>
            <person name="Li T."/>
            <person name="Hu X."/>
            <person name="Zhang T."/>
            <person name="Song X."/>
            <person name="Zhang H."/>
            <person name="Dai N."/>
            <person name="Sheng W."/>
            <person name="Hou X."/>
            <person name="Wei L."/>
        </authorList>
    </citation>
    <scope>NUCLEOTIDE SEQUENCE</scope>
    <source>
        <strain evidence="1">3651</strain>
        <tissue evidence="1">Leaf</tissue>
    </source>
</reference>
<proteinExistence type="predicted"/>
<reference evidence="1" key="2">
    <citation type="journal article" date="2024" name="Plant">
        <title>Genomic evolution and insights into agronomic trait innovations of Sesamum species.</title>
        <authorList>
            <person name="Miao H."/>
            <person name="Wang L."/>
            <person name="Qu L."/>
            <person name="Liu H."/>
            <person name="Sun Y."/>
            <person name="Le M."/>
            <person name="Wang Q."/>
            <person name="Wei S."/>
            <person name="Zheng Y."/>
            <person name="Lin W."/>
            <person name="Duan Y."/>
            <person name="Cao H."/>
            <person name="Xiong S."/>
            <person name="Wang X."/>
            <person name="Wei L."/>
            <person name="Li C."/>
            <person name="Ma Q."/>
            <person name="Ju M."/>
            <person name="Zhao R."/>
            <person name="Li G."/>
            <person name="Mu C."/>
            <person name="Tian Q."/>
            <person name="Mei H."/>
            <person name="Zhang T."/>
            <person name="Gao T."/>
            <person name="Zhang H."/>
        </authorList>
    </citation>
    <scope>NUCLEOTIDE SEQUENCE</scope>
    <source>
        <strain evidence="1">3651</strain>
    </source>
</reference>
<accession>A0AAE1YAX2</accession>
<sequence>MNLVSPCTSATEWGDSIDMDMDETGALGCHAPYEDDRPDGVGGVASKGSTKAGCRWRFSIGLKEATGVLDLECAWSRFLSSWALGVYAPSAQGSRGRRGGAHMELVAGASRHGGSLRSPHNLVIRSSRQKYFPHSSFLRPTFERSVAPQKFVDVTGQPSLTCDPTWRLRDRTTGARWRIGSGQLVEIGAFPLDPQTISVRLVCVPRPLPRQPKWLKLMVRVYDGTRTYCSRSFAGINVEAFLQTPIDGD</sequence>
<keyword evidence="2" id="KW-1185">Reference proteome</keyword>
<evidence type="ECO:0000313" key="1">
    <source>
        <dbReference type="EMBL" id="KAK4426909.1"/>
    </source>
</evidence>
<dbReference type="Proteomes" id="UP001293254">
    <property type="component" value="Unassembled WGS sequence"/>
</dbReference>
<evidence type="ECO:0000313" key="2">
    <source>
        <dbReference type="Proteomes" id="UP001293254"/>
    </source>
</evidence>
<protein>
    <submittedName>
        <fullName evidence="1">Uncharacterized protein</fullName>
    </submittedName>
</protein>
<comment type="caution">
    <text evidence="1">The sequence shown here is derived from an EMBL/GenBank/DDBJ whole genome shotgun (WGS) entry which is preliminary data.</text>
</comment>
<dbReference type="EMBL" id="JACGWO010000005">
    <property type="protein sequence ID" value="KAK4426909.1"/>
    <property type="molecule type" value="Genomic_DNA"/>
</dbReference>
<dbReference type="AlphaFoldDB" id="A0AAE1YAX2"/>
<name>A0AAE1YAX2_9LAMI</name>